<evidence type="ECO:0000259" key="1">
    <source>
        <dbReference type="Pfam" id="PF00534"/>
    </source>
</evidence>
<dbReference type="RefSeq" id="WP_132952728.1">
    <property type="nucleotide sequence ID" value="NZ_SLXU01000017.1"/>
</dbReference>
<dbReference type="CDD" id="cd03801">
    <property type="entry name" value="GT4_PimA-like"/>
    <property type="match status" value="1"/>
</dbReference>
<sequence>MTRKLLFAHDDKVTLDPDNRPVSYNYTRGLVDRYRYMADHVTFAVRGDAHEPVAWFPDATFICLPDMKHGRNLAKMRKSEGRVASLVADHDLVVARLPSLIGSWALKSAWKMDKPVLVEFVGCPWDALWNHSLKGKLVAPYFRAKNRRLMRRTSHALYVTETFLQKRYPSSGEQIACSDVETVMADRRLFESRLRRLNGIREGDKPIVLGTIANLDVPYKGHDLVIRALAALGEARHRFVYKLIGPGEQSRLQNLATALGVVDQIQFAGPCPRENIPQALDGIDIYLQPSRQEGLPRAVIEAMARGCVVIGARTGGIPELLVDPWIVPRGDWRQIAARLRTVETLPLAEAASRNYEKAHEFDMDVLARKRRDFYDGFLADHGLMPAIGC</sequence>
<dbReference type="AlphaFoldDB" id="A0A4R2RGL6"/>
<keyword evidence="3" id="KW-1185">Reference proteome</keyword>
<name>A0A4R2RGL6_9RHOB</name>
<dbReference type="GO" id="GO:0016757">
    <property type="term" value="F:glycosyltransferase activity"/>
    <property type="evidence" value="ECO:0007669"/>
    <property type="project" value="InterPro"/>
</dbReference>
<dbReference type="Pfam" id="PF00534">
    <property type="entry name" value="Glycos_transf_1"/>
    <property type="match status" value="1"/>
</dbReference>
<dbReference type="Gene3D" id="3.40.50.2000">
    <property type="entry name" value="Glycogen Phosphorylase B"/>
    <property type="match status" value="2"/>
</dbReference>
<gene>
    <name evidence="2" type="ORF">EV663_11737</name>
</gene>
<dbReference type="EMBL" id="SLXU01000017">
    <property type="protein sequence ID" value="TCP58771.1"/>
    <property type="molecule type" value="Genomic_DNA"/>
</dbReference>
<comment type="caution">
    <text evidence="2">The sequence shown here is derived from an EMBL/GenBank/DDBJ whole genome shotgun (WGS) entry which is preliminary data.</text>
</comment>
<organism evidence="2 3">
    <name type="scientific">Rhodovulum bhavnagarense</name>
    <dbReference type="NCBI Taxonomy" id="992286"/>
    <lineage>
        <taxon>Bacteria</taxon>
        <taxon>Pseudomonadati</taxon>
        <taxon>Pseudomonadota</taxon>
        <taxon>Alphaproteobacteria</taxon>
        <taxon>Rhodobacterales</taxon>
        <taxon>Paracoccaceae</taxon>
        <taxon>Rhodovulum</taxon>
    </lineage>
</organism>
<proteinExistence type="predicted"/>
<reference evidence="2 3" key="1">
    <citation type="submission" date="2019-03" db="EMBL/GenBank/DDBJ databases">
        <title>Genomic Encyclopedia of Type Strains, Phase IV (KMG-IV): sequencing the most valuable type-strain genomes for metagenomic binning, comparative biology and taxonomic classification.</title>
        <authorList>
            <person name="Goeker M."/>
        </authorList>
    </citation>
    <scope>NUCLEOTIDE SEQUENCE [LARGE SCALE GENOMIC DNA]</scope>
    <source>
        <strain evidence="2 3">DSM 24766</strain>
    </source>
</reference>
<feature type="domain" description="Glycosyl transferase family 1" evidence="1">
    <location>
        <begin position="204"/>
        <end position="354"/>
    </location>
</feature>
<dbReference type="OrthoDB" id="9790710at2"/>
<evidence type="ECO:0000313" key="3">
    <source>
        <dbReference type="Proteomes" id="UP000295050"/>
    </source>
</evidence>
<evidence type="ECO:0000313" key="2">
    <source>
        <dbReference type="EMBL" id="TCP58771.1"/>
    </source>
</evidence>
<dbReference type="InterPro" id="IPR001296">
    <property type="entry name" value="Glyco_trans_1"/>
</dbReference>
<dbReference type="Proteomes" id="UP000295050">
    <property type="component" value="Unassembled WGS sequence"/>
</dbReference>
<dbReference type="PANTHER" id="PTHR12526">
    <property type="entry name" value="GLYCOSYLTRANSFERASE"/>
    <property type="match status" value="1"/>
</dbReference>
<dbReference type="SUPFAM" id="SSF53756">
    <property type="entry name" value="UDP-Glycosyltransferase/glycogen phosphorylase"/>
    <property type="match status" value="1"/>
</dbReference>
<accession>A0A4R2RGL6</accession>
<protein>
    <submittedName>
        <fullName evidence="2">Glycosyltransferase involved in cell wall biosynthesis</fullName>
    </submittedName>
</protein>
<keyword evidence="2" id="KW-0808">Transferase</keyword>